<dbReference type="EMBL" id="KN837119">
    <property type="protein sequence ID" value="KIJ43956.1"/>
    <property type="molecule type" value="Genomic_DNA"/>
</dbReference>
<name>A0A0C9TKJ6_SPHS4</name>
<gene>
    <name evidence="2" type="ORF">M422DRAFT_30547</name>
    <name evidence="1" type="ORF">M422DRAFT_36602</name>
</gene>
<dbReference type="AlphaFoldDB" id="A0A0C9TKJ6"/>
<keyword evidence="3" id="KW-1185">Reference proteome</keyword>
<dbReference type="Proteomes" id="UP000054279">
    <property type="component" value="Unassembled WGS sequence"/>
</dbReference>
<proteinExistence type="predicted"/>
<evidence type="ECO:0000313" key="1">
    <source>
        <dbReference type="EMBL" id="KIJ30298.1"/>
    </source>
</evidence>
<accession>A0A0C9TKJ6</accession>
<sequence>MLRNAIHGEQEEALGYLKPPPAYPCIVGSKAAARGIANNLMDKFVRMPALITANPAEDDEIGTVMSYTEFSAWGEAHHLKCTSKDEPNASSFSSQFL</sequence>
<dbReference type="OrthoDB" id="191192at2759"/>
<evidence type="ECO:0000313" key="3">
    <source>
        <dbReference type="Proteomes" id="UP000054279"/>
    </source>
</evidence>
<protein>
    <submittedName>
        <fullName evidence="2">Unplaced genomic scaffold SPHSTscaffold_44, whole genome shotgun sequence</fullName>
    </submittedName>
</protein>
<evidence type="ECO:0000313" key="2">
    <source>
        <dbReference type="EMBL" id="KIJ43956.1"/>
    </source>
</evidence>
<dbReference type="HOGENOM" id="CLU_2348041_0_0_1"/>
<reference evidence="1 3" key="1">
    <citation type="submission" date="2014-06" db="EMBL/GenBank/DDBJ databases">
        <title>Evolutionary Origins and Diversification of the Mycorrhizal Mutualists.</title>
        <authorList>
            <consortium name="DOE Joint Genome Institute"/>
            <consortium name="Mycorrhizal Genomics Consortium"/>
            <person name="Kohler A."/>
            <person name="Kuo A."/>
            <person name="Nagy L.G."/>
            <person name="Floudas D."/>
            <person name="Copeland A."/>
            <person name="Barry K.W."/>
            <person name="Cichocki N."/>
            <person name="Veneault-Fourrey C."/>
            <person name="LaButti K."/>
            <person name="Lindquist E.A."/>
            <person name="Lipzen A."/>
            <person name="Lundell T."/>
            <person name="Morin E."/>
            <person name="Murat C."/>
            <person name="Riley R."/>
            <person name="Ohm R."/>
            <person name="Sun H."/>
            <person name="Tunlid A."/>
            <person name="Henrissat B."/>
            <person name="Grigoriev I.V."/>
            <person name="Hibbett D.S."/>
            <person name="Martin F."/>
        </authorList>
    </citation>
    <scope>NUCLEOTIDE SEQUENCE [LARGE SCALE GENOMIC DNA]</scope>
    <source>
        <strain evidence="1 3">SS14</strain>
    </source>
</reference>
<organism evidence="1 3">
    <name type="scientific">Sphaerobolus stellatus (strain SS14)</name>
    <dbReference type="NCBI Taxonomy" id="990650"/>
    <lineage>
        <taxon>Eukaryota</taxon>
        <taxon>Fungi</taxon>
        <taxon>Dikarya</taxon>
        <taxon>Basidiomycota</taxon>
        <taxon>Agaricomycotina</taxon>
        <taxon>Agaricomycetes</taxon>
        <taxon>Phallomycetidae</taxon>
        <taxon>Geastrales</taxon>
        <taxon>Sphaerobolaceae</taxon>
        <taxon>Sphaerobolus</taxon>
    </lineage>
</organism>
<dbReference type="EMBL" id="KN837264">
    <property type="protein sequence ID" value="KIJ30298.1"/>
    <property type="molecule type" value="Genomic_DNA"/>
</dbReference>